<keyword evidence="1" id="KW-0472">Membrane</keyword>
<dbReference type="GO" id="GO:0003676">
    <property type="term" value="F:nucleic acid binding"/>
    <property type="evidence" value="ECO:0007669"/>
    <property type="project" value="InterPro"/>
</dbReference>
<dbReference type="PANTHER" id="PTHR47723:SF19">
    <property type="entry name" value="POLYNUCLEOTIDYL TRANSFERASE, RIBONUCLEASE H-LIKE SUPERFAMILY PROTEIN"/>
    <property type="match status" value="1"/>
</dbReference>
<dbReference type="InterPro" id="IPR053151">
    <property type="entry name" value="RNase_H-like"/>
</dbReference>
<evidence type="ECO:0000313" key="3">
    <source>
        <dbReference type="EMBL" id="OVA12000.1"/>
    </source>
</evidence>
<dbReference type="PANTHER" id="PTHR47723">
    <property type="entry name" value="OS05G0353850 PROTEIN"/>
    <property type="match status" value="1"/>
</dbReference>
<reference evidence="3 4" key="1">
    <citation type="journal article" date="2017" name="Mol. Plant">
        <title>The Genome of Medicinal Plant Macleaya cordata Provides New Insights into Benzylisoquinoline Alkaloids Metabolism.</title>
        <authorList>
            <person name="Liu X."/>
            <person name="Liu Y."/>
            <person name="Huang P."/>
            <person name="Ma Y."/>
            <person name="Qing Z."/>
            <person name="Tang Q."/>
            <person name="Cao H."/>
            <person name="Cheng P."/>
            <person name="Zheng Y."/>
            <person name="Yuan Z."/>
            <person name="Zhou Y."/>
            <person name="Liu J."/>
            <person name="Tang Z."/>
            <person name="Zhuo Y."/>
            <person name="Zhang Y."/>
            <person name="Yu L."/>
            <person name="Huang J."/>
            <person name="Yang P."/>
            <person name="Peng Q."/>
            <person name="Zhang J."/>
            <person name="Jiang W."/>
            <person name="Zhang Z."/>
            <person name="Lin K."/>
            <person name="Ro D.K."/>
            <person name="Chen X."/>
            <person name="Xiong X."/>
            <person name="Shang Y."/>
            <person name="Huang S."/>
            <person name="Zeng J."/>
        </authorList>
    </citation>
    <scope>NUCLEOTIDE SEQUENCE [LARGE SCALE GENOMIC DNA]</scope>
    <source>
        <strain evidence="4">cv. BLH2017</strain>
        <tissue evidence="3">Root</tissue>
    </source>
</reference>
<comment type="caution">
    <text evidence="3">The sequence shown here is derived from an EMBL/GenBank/DDBJ whole genome shotgun (WGS) entry which is preliminary data.</text>
</comment>
<feature type="transmembrane region" description="Helical" evidence="1">
    <location>
        <begin position="67"/>
        <end position="90"/>
    </location>
</feature>
<dbReference type="InterPro" id="IPR002156">
    <property type="entry name" value="RNaseH_domain"/>
</dbReference>
<dbReference type="SUPFAM" id="SSF53098">
    <property type="entry name" value="Ribonuclease H-like"/>
    <property type="match status" value="1"/>
</dbReference>
<dbReference type="InterPro" id="IPR036397">
    <property type="entry name" value="RNaseH_sf"/>
</dbReference>
<feature type="transmembrane region" description="Helical" evidence="1">
    <location>
        <begin position="102"/>
        <end position="121"/>
    </location>
</feature>
<dbReference type="PROSITE" id="PS50879">
    <property type="entry name" value="RNASE_H_1"/>
    <property type="match status" value="1"/>
</dbReference>
<gene>
    <name evidence="3" type="ORF">BVC80_8163g3</name>
</gene>
<dbReference type="AlphaFoldDB" id="A0A200QNE4"/>
<name>A0A200QNE4_MACCD</name>
<dbReference type="InterPro" id="IPR044730">
    <property type="entry name" value="RNase_H-like_dom_plant"/>
</dbReference>
<dbReference type="Gene3D" id="3.30.420.10">
    <property type="entry name" value="Ribonuclease H-like superfamily/Ribonuclease H"/>
    <property type="match status" value="1"/>
</dbReference>
<keyword evidence="1" id="KW-1133">Transmembrane helix</keyword>
<evidence type="ECO:0000256" key="1">
    <source>
        <dbReference type="SAM" id="Phobius"/>
    </source>
</evidence>
<dbReference type="EMBL" id="MVGT01001443">
    <property type="protein sequence ID" value="OVA12000.1"/>
    <property type="molecule type" value="Genomic_DNA"/>
</dbReference>
<evidence type="ECO:0000259" key="2">
    <source>
        <dbReference type="PROSITE" id="PS50879"/>
    </source>
</evidence>
<dbReference type="InParanoid" id="A0A200QNE4"/>
<protein>
    <submittedName>
        <fullName evidence="3">Ribonuclease H domain</fullName>
    </submittedName>
</protein>
<evidence type="ECO:0000313" key="4">
    <source>
        <dbReference type="Proteomes" id="UP000195402"/>
    </source>
</evidence>
<dbReference type="CDD" id="cd06222">
    <property type="entry name" value="RNase_H_like"/>
    <property type="match status" value="1"/>
</dbReference>
<keyword evidence="1" id="KW-0812">Transmembrane</keyword>
<sequence length="133" mass="14451">MRNSIEDLQILKAFKVNCRPLITLAISEDRWVLPSINQVKIACDGSSLGNPRPAGAAFVAKNSDGDVIAASCVGLGPCFNFTAEVMAILLGLKLGYENGHRFLWIVSNSIAAISLFLKGKIPWFTRALWKKCG</sequence>
<feature type="domain" description="RNase H type-1" evidence="2">
    <location>
        <begin position="35"/>
        <end position="133"/>
    </location>
</feature>
<dbReference type="Proteomes" id="UP000195402">
    <property type="component" value="Unassembled WGS sequence"/>
</dbReference>
<dbReference type="InterPro" id="IPR012337">
    <property type="entry name" value="RNaseH-like_sf"/>
</dbReference>
<organism evidence="3 4">
    <name type="scientific">Macleaya cordata</name>
    <name type="common">Five-seeded plume-poppy</name>
    <name type="synonym">Bocconia cordata</name>
    <dbReference type="NCBI Taxonomy" id="56857"/>
    <lineage>
        <taxon>Eukaryota</taxon>
        <taxon>Viridiplantae</taxon>
        <taxon>Streptophyta</taxon>
        <taxon>Embryophyta</taxon>
        <taxon>Tracheophyta</taxon>
        <taxon>Spermatophyta</taxon>
        <taxon>Magnoliopsida</taxon>
        <taxon>Ranunculales</taxon>
        <taxon>Papaveraceae</taxon>
        <taxon>Papaveroideae</taxon>
        <taxon>Macleaya</taxon>
    </lineage>
</organism>
<keyword evidence="4" id="KW-1185">Reference proteome</keyword>
<dbReference type="Pfam" id="PF13456">
    <property type="entry name" value="RVT_3"/>
    <property type="match status" value="1"/>
</dbReference>
<dbReference type="GO" id="GO:0004523">
    <property type="term" value="F:RNA-DNA hybrid ribonuclease activity"/>
    <property type="evidence" value="ECO:0007669"/>
    <property type="project" value="InterPro"/>
</dbReference>
<accession>A0A200QNE4</accession>
<dbReference type="OrthoDB" id="1752183at2759"/>
<proteinExistence type="predicted"/>